<dbReference type="OrthoDB" id="5034579at2759"/>
<accession>A0A835M7Z2</accession>
<dbReference type="Proteomes" id="UP000631114">
    <property type="component" value="Unassembled WGS sequence"/>
</dbReference>
<name>A0A835M7Z2_9MAGN</name>
<evidence type="ECO:0000313" key="2">
    <source>
        <dbReference type="Proteomes" id="UP000631114"/>
    </source>
</evidence>
<organism evidence="1 2">
    <name type="scientific">Coptis chinensis</name>
    <dbReference type="NCBI Taxonomy" id="261450"/>
    <lineage>
        <taxon>Eukaryota</taxon>
        <taxon>Viridiplantae</taxon>
        <taxon>Streptophyta</taxon>
        <taxon>Embryophyta</taxon>
        <taxon>Tracheophyta</taxon>
        <taxon>Spermatophyta</taxon>
        <taxon>Magnoliopsida</taxon>
        <taxon>Ranunculales</taxon>
        <taxon>Ranunculaceae</taxon>
        <taxon>Coptidoideae</taxon>
        <taxon>Coptis</taxon>
    </lineage>
</organism>
<reference evidence="1 2" key="1">
    <citation type="submission" date="2020-10" db="EMBL/GenBank/DDBJ databases">
        <title>The Coptis chinensis genome and diversification of protoberbering-type alkaloids.</title>
        <authorList>
            <person name="Wang B."/>
            <person name="Shu S."/>
            <person name="Song C."/>
            <person name="Liu Y."/>
        </authorList>
    </citation>
    <scope>NUCLEOTIDE SEQUENCE [LARGE SCALE GENOMIC DNA]</scope>
    <source>
        <strain evidence="1">HL-2020</strain>
        <tissue evidence="1">Leaf</tissue>
    </source>
</reference>
<gene>
    <name evidence="1" type="ORF">IFM89_014836</name>
</gene>
<dbReference type="AlphaFoldDB" id="A0A835M7Z2"/>
<protein>
    <submittedName>
        <fullName evidence="1">Uncharacterized protein</fullName>
    </submittedName>
</protein>
<keyword evidence="2" id="KW-1185">Reference proteome</keyword>
<comment type="caution">
    <text evidence="1">The sequence shown here is derived from an EMBL/GenBank/DDBJ whole genome shotgun (WGS) entry which is preliminary data.</text>
</comment>
<proteinExistence type="predicted"/>
<evidence type="ECO:0000313" key="1">
    <source>
        <dbReference type="EMBL" id="KAF9614036.1"/>
    </source>
</evidence>
<sequence length="127" mass="14740">MMVVQDALLVLSTGHCLKRLLHFFKQLMPHRPVVSESLSMWAVEPHTPRAYSGAIAAAKAVFDTNDKTWHASYAHSQHWWWFCVGHQYEDDPRSTIHTASRAYFANYPGFDGDLRNWTFFSLKHHSH</sequence>
<dbReference type="EMBL" id="JADFTS010000003">
    <property type="protein sequence ID" value="KAF9614036.1"/>
    <property type="molecule type" value="Genomic_DNA"/>
</dbReference>